<dbReference type="RefSeq" id="WP_179977570.1">
    <property type="nucleotide sequence ID" value="NZ_JAJJPB010000011.1"/>
</dbReference>
<gene>
    <name evidence="1" type="ORF">LN736_10175</name>
</gene>
<evidence type="ECO:0000313" key="2">
    <source>
        <dbReference type="Proteomes" id="UP001165422"/>
    </source>
</evidence>
<dbReference type="Proteomes" id="UP001165422">
    <property type="component" value="Unassembled WGS sequence"/>
</dbReference>
<keyword evidence="2" id="KW-1185">Reference proteome</keyword>
<organism evidence="1 2">
    <name type="scientific">Clostridium aromativorans</name>
    <dbReference type="NCBI Taxonomy" id="2836848"/>
    <lineage>
        <taxon>Bacteria</taxon>
        <taxon>Bacillati</taxon>
        <taxon>Bacillota</taxon>
        <taxon>Clostridia</taxon>
        <taxon>Eubacteriales</taxon>
        <taxon>Clostridiaceae</taxon>
        <taxon>Clostridium</taxon>
    </lineage>
</organism>
<reference evidence="1" key="1">
    <citation type="submission" date="2021-11" db="EMBL/GenBank/DDBJ databases">
        <authorList>
            <person name="Qingchun L."/>
            <person name="Dong Z."/>
            <person name="Zongwei Q."/>
            <person name="Jia Z."/>
            <person name="Duotao L."/>
        </authorList>
    </citation>
    <scope>NUCLEOTIDE SEQUENCE</scope>
    <source>
        <strain evidence="1">WLY-B-L2</strain>
    </source>
</reference>
<protein>
    <submittedName>
        <fullName evidence="1">Uncharacterized protein</fullName>
    </submittedName>
</protein>
<evidence type="ECO:0000313" key="1">
    <source>
        <dbReference type="EMBL" id="MCC9295221.1"/>
    </source>
</evidence>
<comment type="caution">
    <text evidence="1">The sequence shown here is derived from an EMBL/GenBank/DDBJ whole genome shotgun (WGS) entry which is preliminary data.</text>
</comment>
<proteinExistence type="predicted"/>
<name>A0ABS8N5X6_9CLOT</name>
<dbReference type="EMBL" id="JAJJPB010000011">
    <property type="protein sequence ID" value="MCC9295221.1"/>
    <property type="molecule type" value="Genomic_DNA"/>
</dbReference>
<accession>A0ABS8N5X6</accession>
<sequence length="87" mass="10048">MLKDEILDIVYSFIPLTKIEYQCNHFATGKLVLVTNPSNSNYFSGIKKKELPQINYLFCNLPSQEVGISIQELFPRIIPSFLIMHKN</sequence>